<evidence type="ECO:0000313" key="3">
    <source>
        <dbReference type="Proteomes" id="UP000799444"/>
    </source>
</evidence>
<evidence type="ECO:0000256" key="1">
    <source>
        <dbReference type="SAM" id="MobiDB-lite"/>
    </source>
</evidence>
<protein>
    <submittedName>
        <fullName evidence="2">Uncharacterized protein</fullName>
    </submittedName>
</protein>
<sequence length="251" mass="28463">MSQSQTEPDEPFLPFGTAPPIEDKPAFIPRSYPHERLGLPFDQRLLAGLFFSFSSGFIIGSWHAGHAASLRFRAENAHRLPVSSAGWYLYHKSKNYYKWKHGITTGLRKGGFVATWATMFFTVEESLDVFRGTWRAGRTLYEMEGVDELEMAELDASVTRSRDFWSSAIAGMATGGLWSAWNAFPMQTAARTIRMGLLVGLGYGWGQDAIKYVRRRWVPEVGPEERWIYQNARVPLKKKQEDELEVDGSKG</sequence>
<dbReference type="OrthoDB" id="5584028at2759"/>
<proteinExistence type="predicted"/>
<keyword evidence="3" id="KW-1185">Reference proteome</keyword>
<name>A0A9P4R623_9PLEO</name>
<feature type="region of interest" description="Disordered" evidence="1">
    <location>
        <begin position="1"/>
        <end position="21"/>
    </location>
</feature>
<dbReference type="PANTHER" id="PTHR37852:SF1">
    <property type="entry name" value="HIG1 DOMAIN-CONTAINING PROTEIN"/>
    <property type="match status" value="1"/>
</dbReference>
<reference evidence="2" key="1">
    <citation type="journal article" date="2020" name="Stud. Mycol.">
        <title>101 Dothideomycetes genomes: a test case for predicting lifestyles and emergence of pathogens.</title>
        <authorList>
            <person name="Haridas S."/>
            <person name="Albert R."/>
            <person name="Binder M."/>
            <person name="Bloem J."/>
            <person name="Labutti K."/>
            <person name="Salamov A."/>
            <person name="Andreopoulos B."/>
            <person name="Baker S."/>
            <person name="Barry K."/>
            <person name="Bills G."/>
            <person name="Bluhm B."/>
            <person name="Cannon C."/>
            <person name="Castanera R."/>
            <person name="Culley D."/>
            <person name="Daum C."/>
            <person name="Ezra D."/>
            <person name="Gonzalez J."/>
            <person name="Henrissat B."/>
            <person name="Kuo A."/>
            <person name="Liang C."/>
            <person name="Lipzen A."/>
            <person name="Lutzoni F."/>
            <person name="Magnuson J."/>
            <person name="Mondo S."/>
            <person name="Nolan M."/>
            <person name="Ohm R."/>
            <person name="Pangilinan J."/>
            <person name="Park H.-J."/>
            <person name="Ramirez L."/>
            <person name="Alfaro M."/>
            <person name="Sun H."/>
            <person name="Tritt A."/>
            <person name="Yoshinaga Y."/>
            <person name="Zwiers L.-H."/>
            <person name="Turgeon B."/>
            <person name="Goodwin S."/>
            <person name="Spatafora J."/>
            <person name="Crous P."/>
            <person name="Grigoriev I."/>
        </authorList>
    </citation>
    <scope>NUCLEOTIDE SEQUENCE</scope>
    <source>
        <strain evidence="2">CBS 125425</strain>
    </source>
</reference>
<dbReference type="PANTHER" id="PTHR37852">
    <property type="entry name" value="YALI0B21208P"/>
    <property type="match status" value="1"/>
</dbReference>
<accession>A0A9P4R623</accession>
<dbReference type="EMBL" id="ML996114">
    <property type="protein sequence ID" value="KAF2737651.1"/>
    <property type="molecule type" value="Genomic_DNA"/>
</dbReference>
<dbReference type="AlphaFoldDB" id="A0A9P4R623"/>
<gene>
    <name evidence="2" type="ORF">EJ04DRAFT_510094</name>
</gene>
<dbReference type="Proteomes" id="UP000799444">
    <property type="component" value="Unassembled WGS sequence"/>
</dbReference>
<organism evidence="2 3">
    <name type="scientific">Polyplosphaeria fusca</name>
    <dbReference type="NCBI Taxonomy" id="682080"/>
    <lineage>
        <taxon>Eukaryota</taxon>
        <taxon>Fungi</taxon>
        <taxon>Dikarya</taxon>
        <taxon>Ascomycota</taxon>
        <taxon>Pezizomycotina</taxon>
        <taxon>Dothideomycetes</taxon>
        <taxon>Pleosporomycetidae</taxon>
        <taxon>Pleosporales</taxon>
        <taxon>Tetraplosphaeriaceae</taxon>
        <taxon>Polyplosphaeria</taxon>
    </lineage>
</organism>
<evidence type="ECO:0000313" key="2">
    <source>
        <dbReference type="EMBL" id="KAF2737651.1"/>
    </source>
</evidence>
<comment type="caution">
    <text evidence="2">The sequence shown here is derived from an EMBL/GenBank/DDBJ whole genome shotgun (WGS) entry which is preliminary data.</text>
</comment>